<dbReference type="FunCoup" id="A0A1V9XTR6">
    <property type="interactions" value="181"/>
</dbReference>
<dbReference type="OrthoDB" id="545675at2759"/>
<comment type="similarity">
    <text evidence="2 13">Belongs to the protein sulfotransferase family.</text>
</comment>
<dbReference type="InParanoid" id="A0A1V9XTR6"/>
<evidence type="ECO:0000256" key="7">
    <source>
        <dbReference type="ARBA" id="ARBA00022989"/>
    </source>
</evidence>
<dbReference type="STRING" id="418985.A0A1V9XTR6"/>
<evidence type="ECO:0000256" key="15">
    <source>
        <dbReference type="SAM" id="Phobius"/>
    </source>
</evidence>
<dbReference type="Gene3D" id="3.40.50.300">
    <property type="entry name" value="P-loop containing nucleotide triphosphate hydrolases"/>
    <property type="match status" value="1"/>
</dbReference>
<dbReference type="EMBL" id="MNPL01004273">
    <property type="protein sequence ID" value="OQR76865.1"/>
    <property type="molecule type" value="Genomic_DNA"/>
</dbReference>
<evidence type="ECO:0000256" key="8">
    <source>
        <dbReference type="ARBA" id="ARBA00023034"/>
    </source>
</evidence>
<comment type="subcellular location">
    <subcellularLocation>
        <location evidence="1">Golgi apparatus membrane</location>
        <topology evidence="1">Single-pass type II membrane protein</topology>
    </subcellularLocation>
</comment>
<evidence type="ECO:0000256" key="14">
    <source>
        <dbReference type="SAM" id="MobiDB-lite"/>
    </source>
</evidence>
<keyword evidence="11" id="KW-0325">Glycoprotein</keyword>
<dbReference type="GO" id="GO:0000139">
    <property type="term" value="C:Golgi membrane"/>
    <property type="evidence" value="ECO:0007669"/>
    <property type="project" value="UniProtKB-SubCell"/>
</dbReference>
<accession>A0A1V9XTR6</accession>
<keyword evidence="8" id="KW-0333">Golgi apparatus</keyword>
<dbReference type="EC" id="2.8.2.20" evidence="3 13"/>
<evidence type="ECO:0000313" key="17">
    <source>
        <dbReference type="Proteomes" id="UP000192247"/>
    </source>
</evidence>
<comment type="catalytic activity">
    <reaction evidence="12 13">
        <text>L-tyrosyl-[protein] + 3'-phosphoadenylyl sulfate = O-sulfo-L-tyrosine-[protein] + adenosine 3',5'-bisphosphate + H(+)</text>
        <dbReference type="Rhea" id="RHEA:16801"/>
        <dbReference type="Rhea" id="RHEA-COMP:10136"/>
        <dbReference type="Rhea" id="RHEA-COMP:11688"/>
        <dbReference type="ChEBI" id="CHEBI:15378"/>
        <dbReference type="ChEBI" id="CHEBI:46858"/>
        <dbReference type="ChEBI" id="CHEBI:58339"/>
        <dbReference type="ChEBI" id="CHEBI:58343"/>
        <dbReference type="ChEBI" id="CHEBI:65286"/>
        <dbReference type="EC" id="2.8.2.20"/>
    </reaction>
</comment>
<protein>
    <recommendedName>
        <fullName evidence="3 13">Protein-tyrosine sulfotransferase</fullName>
        <ecNumber evidence="3 13">2.8.2.20</ecNumber>
    </recommendedName>
</protein>
<dbReference type="PANTHER" id="PTHR12788">
    <property type="entry name" value="PROTEIN-TYROSINE SULFOTRANSFERASE 2"/>
    <property type="match status" value="1"/>
</dbReference>
<evidence type="ECO:0000256" key="1">
    <source>
        <dbReference type="ARBA" id="ARBA00004323"/>
    </source>
</evidence>
<comment type="function">
    <text evidence="13">Catalyzes the O-sulfation of tyrosine residues within acidic motifs of polypeptides, using 3'-phosphoadenylyl sulfate (PAPS) as cosubstrate.</text>
</comment>
<dbReference type="GO" id="GO:0008476">
    <property type="term" value="F:protein-tyrosine sulfotransferase activity"/>
    <property type="evidence" value="ECO:0007669"/>
    <property type="project" value="UniProtKB-EC"/>
</dbReference>
<dbReference type="PANTHER" id="PTHR12788:SF10">
    <property type="entry name" value="PROTEIN-TYROSINE SULFOTRANSFERASE"/>
    <property type="match status" value="1"/>
</dbReference>
<evidence type="ECO:0000256" key="13">
    <source>
        <dbReference type="RuleBase" id="RU365018"/>
    </source>
</evidence>
<feature type="region of interest" description="Disordered" evidence="14">
    <location>
        <begin position="454"/>
        <end position="473"/>
    </location>
</feature>
<keyword evidence="5 15" id="KW-0812">Transmembrane</keyword>
<keyword evidence="6" id="KW-0735">Signal-anchor</keyword>
<dbReference type="InterPro" id="IPR027417">
    <property type="entry name" value="P-loop_NTPase"/>
</dbReference>
<dbReference type="InterPro" id="IPR026634">
    <property type="entry name" value="TPST-like"/>
</dbReference>
<reference evidence="16 17" key="1">
    <citation type="journal article" date="2017" name="Gigascience">
        <title>Draft genome of the honey bee ectoparasitic mite, Tropilaelaps mercedesae, is shaped by the parasitic life history.</title>
        <authorList>
            <person name="Dong X."/>
            <person name="Armstrong S.D."/>
            <person name="Xia D."/>
            <person name="Makepeace B.L."/>
            <person name="Darby A.C."/>
            <person name="Kadowaki T."/>
        </authorList>
    </citation>
    <scope>NUCLEOTIDE SEQUENCE [LARGE SCALE GENOMIC DNA]</scope>
    <source>
        <strain evidence="16">Wuxi-XJTLU</strain>
    </source>
</reference>
<feature type="transmembrane region" description="Helical" evidence="15">
    <location>
        <begin position="84"/>
        <end position="101"/>
    </location>
</feature>
<dbReference type="Proteomes" id="UP000192247">
    <property type="component" value="Unassembled WGS sequence"/>
</dbReference>
<proteinExistence type="inferred from homology"/>
<gene>
    <name evidence="16" type="ORF">BIW11_07501</name>
</gene>
<dbReference type="SUPFAM" id="SSF52540">
    <property type="entry name" value="P-loop containing nucleoside triphosphate hydrolases"/>
    <property type="match status" value="1"/>
</dbReference>
<evidence type="ECO:0000256" key="4">
    <source>
        <dbReference type="ARBA" id="ARBA00022679"/>
    </source>
</evidence>
<dbReference type="FunFam" id="3.40.50.300:FF:000290">
    <property type="entry name" value="Protein-tyrosine sulfotransferase"/>
    <property type="match status" value="1"/>
</dbReference>
<evidence type="ECO:0000256" key="6">
    <source>
        <dbReference type="ARBA" id="ARBA00022968"/>
    </source>
</evidence>
<keyword evidence="9 15" id="KW-0472">Membrane</keyword>
<keyword evidence="7 15" id="KW-1133">Transmembrane helix</keyword>
<comment type="caution">
    <text evidence="16">The sequence shown here is derived from an EMBL/GenBank/DDBJ whole genome shotgun (WGS) entry which is preliminary data.</text>
</comment>
<dbReference type="AlphaFoldDB" id="A0A1V9XTR6"/>
<keyword evidence="17" id="KW-1185">Reference proteome</keyword>
<evidence type="ECO:0000256" key="11">
    <source>
        <dbReference type="ARBA" id="ARBA00023180"/>
    </source>
</evidence>
<organism evidence="16 17">
    <name type="scientific">Tropilaelaps mercedesae</name>
    <dbReference type="NCBI Taxonomy" id="418985"/>
    <lineage>
        <taxon>Eukaryota</taxon>
        <taxon>Metazoa</taxon>
        <taxon>Ecdysozoa</taxon>
        <taxon>Arthropoda</taxon>
        <taxon>Chelicerata</taxon>
        <taxon>Arachnida</taxon>
        <taxon>Acari</taxon>
        <taxon>Parasitiformes</taxon>
        <taxon>Mesostigmata</taxon>
        <taxon>Gamasina</taxon>
        <taxon>Dermanyssoidea</taxon>
        <taxon>Laelapidae</taxon>
        <taxon>Tropilaelaps</taxon>
    </lineage>
</organism>
<keyword evidence="10" id="KW-1015">Disulfide bond</keyword>
<evidence type="ECO:0000256" key="5">
    <source>
        <dbReference type="ARBA" id="ARBA00022692"/>
    </source>
</evidence>
<keyword evidence="4 13" id="KW-0808">Transferase</keyword>
<evidence type="ECO:0000256" key="9">
    <source>
        <dbReference type="ARBA" id="ARBA00023136"/>
    </source>
</evidence>
<evidence type="ECO:0000256" key="10">
    <source>
        <dbReference type="ARBA" id="ARBA00023157"/>
    </source>
</evidence>
<evidence type="ECO:0000313" key="16">
    <source>
        <dbReference type="EMBL" id="OQR76865.1"/>
    </source>
</evidence>
<evidence type="ECO:0000256" key="12">
    <source>
        <dbReference type="ARBA" id="ARBA00048460"/>
    </source>
</evidence>
<name>A0A1V9XTR6_9ACAR</name>
<sequence>MLKGAIEGGVELKAGEGCRVTLPPAEKISTHSSNKTGNSNRPYCKAGLLHVNNTTASSLKMRYGGGGGGNGVPVALLMLHSRRWALLAFLACLCLALYVFLPPESFCRSVYGKRSVSLEGSWDSVSTHYRTADRYILNKSGALVEYNTNMPLIFVGGMPRSGTTLIRVLLDAHPDVRCGEETRIIPRLLSMKQQWMKNPTEMNRLLEGGITNEVIDRAVSSFILEVIVRHGEPAPRLCNKDPFTLRAATYLHQLFPKAKFILMIRDGRAVVHSIITRKVTITGYDLNSYRQCLRKWNQAMSSMYTQCQQLGTEWCLPVYYEQLVLHPRPWLEQILNFLDVPWSDDVLRHDKLVNKPGGISLSMLERSTDQVIKPINMEALTKWVGAIPKDVVRDMAQVAPMLKFLGYDPMANPPDYGKPDSFVLNNTEQIKQNLGEWRAKEGVVEREREALRRKMALERSKNDDRDQDKENKL</sequence>
<evidence type="ECO:0000256" key="3">
    <source>
        <dbReference type="ARBA" id="ARBA00013262"/>
    </source>
</evidence>
<dbReference type="Pfam" id="PF13469">
    <property type="entry name" value="Sulfotransfer_3"/>
    <property type="match status" value="1"/>
</dbReference>
<evidence type="ECO:0000256" key="2">
    <source>
        <dbReference type="ARBA" id="ARBA00009988"/>
    </source>
</evidence>